<organism evidence="2 3">
    <name type="scientific">Streptomyces olivochromogenes</name>
    <dbReference type="NCBI Taxonomy" id="1963"/>
    <lineage>
        <taxon>Bacteria</taxon>
        <taxon>Bacillati</taxon>
        <taxon>Actinomycetota</taxon>
        <taxon>Actinomycetes</taxon>
        <taxon>Kitasatosporales</taxon>
        <taxon>Streptomycetaceae</taxon>
        <taxon>Streptomyces</taxon>
    </lineage>
</organism>
<name>A0A250VCB6_STROL</name>
<comment type="caution">
    <text evidence="2">The sequence shown here is derived from an EMBL/GenBank/DDBJ whole genome shotgun (WGS) entry which is preliminary data.</text>
</comment>
<gene>
    <name evidence="2" type="ORF">SO3561_03308</name>
</gene>
<dbReference type="STRING" id="1963.AQJ27_20225"/>
<reference evidence="3" key="1">
    <citation type="submission" date="2017-05" db="EMBL/GenBank/DDBJ databases">
        <title>Streptomyces olivochromogenes NBRC 3561 whole genome shotgun sequence.</title>
        <authorList>
            <person name="Dohra H."/>
            <person name="Kodani S."/>
        </authorList>
    </citation>
    <scope>NUCLEOTIDE SEQUENCE [LARGE SCALE GENOMIC DNA]</scope>
    <source>
        <strain evidence="3">NBRC 3561</strain>
    </source>
</reference>
<accession>A0A250VCB6</accession>
<keyword evidence="3" id="KW-1185">Reference proteome</keyword>
<dbReference type="EMBL" id="BDQI01000005">
    <property type="protein sequence ID" value="GAX51801.1"/>
    <property type="molecule type" value="Genomic_DNA"/>
</dbReference>
<evidence type="ECO:0000313" key="3">
    <source>
        <dbReference type="Proteomes" id="UP000217446"/>
    </source>
</evidence>
<protein>
    <submittedName>
        <fullName evidence="2">Uncharacterized protein</fullName>
    </submittedName>
</protein>
<evidence type="ECO:0000256" key="1">
    <source>
        <dbReference type="SAM" id="MobiDB-lite"/>
    </source>
</evidence>
<dbReference type="Proteomes" id="UP000217446">
    <property type="component" value="Unassembled WGS sequence"/>
</dbReference>
<proteinExistence type="predicted"/>
<dbReference type="RefSeq" id="WP_067370761.1">
    <property type="nucleotide sequence ID" value="NZ_BDQI01000005.1"/>
</dbReference>
<sequence length="68" mass="6808">MNLTTSSSRASSAPATGTGARATGPVRGVLTIEHLDALPEHAVALSTFCIATEAALPAGVRGTGQFEI</sequence>
<dbReference type="AlphaFoldDB" id="A0A250VCB6"/>
<evidence type="ECO:0000313" key="2">
    <source>
        <dbReference type="EMBL" id="GAX51801.1"/>
    </source>
</evidence>
<feature type="region of interest" description="Disordered" evidence="1">
    <location>
        <begin position="1"/>
        <end position="24"/>
    </location>
</feature>